<gene>
    <name evidence="3" type="ORF">PFISCL1PPCAC_21325</name>
</gene>
<evidence type="ECO:0000256" key="1">
    <source>
        <dbReference type="SAM" id="MobiDB-lite"/>
    </source>
</evidence>
<comment type="caution">
    <text evidence="3">The sequence shown here is derived from an EMBL/GenBank/DDBJ whole genome shotgun (WGS) entry which is preliminary data.</text>
</comment>
<name>A0AAV5WI83_9BILA</name>
<dbReference type="InterPro" id="IPR000504">
    <property type="entry name" value="RRM_dom"/>
</dbReference>
<accession>A0AAV5WI83</accession>
<protein>
    <recommendedName>
        <fullName evidence="2">RRM domain-containing protein</fullName>
    </recommendedName>
</protein>
<sequence>ISQHFIMSRQSIDDMGAYCKDHLEDSLTTASKLTALDRSPCGELLNRMNAVLGTSVVTNFGAATLHRLRMLHEIIEVRQAEIIDKCENLALLYLTRSFAVVMEEAVRQKEERSTVTEADEGANRQRSRDEYNDEGARRRDYGLTPSSDDGGLECFRSSSPSPVVTPGPPYKRWRPEPMKPSNLDHTPDAVKGLVTVYGVHSSVAKPRLHEHLRQVGPVVELNLYPQWGGGPRSFAVCRYESDEVALEACRRLHLTWLGASRLCVNRARFHYKRPPETREDATKADGGTVSACSSGRRCDELG</sequence>
<feature type="domain" description="RRM" evidence="2">
    <location>
        <begin position="195"/>
        <end position="258"/>
    </location>
</feature>
<dbReference type="EMBL" id="BTSY01000005">
    <property type="protein sequence ID" value="GMT30028.1"/>
    <property type="molecule type" value="Genomic_DNA"/>
</dbReference>
<organism evidence="3 4">
    <name type="scientific">Pristionchus fissidentatus</name>
    <dbReference type="NCBI Taxonomy" id="1538716"/>
    <lineage>
        <taxon>Eukaryota</taxon>
        <taxon>Metazoa</taxon>
        <taxon>Ecdysozoa</taxon>
        <taxon>Nematoda</taxon>
        <taxon>Chromadorea</taxon>
        <taxon>Rhabditida</taxon>
        <taxon>Rhabditina</taxon>
        <taxon>Diplogasteromorpha</taxon>
        <taxon>Diplogasteroidea</taxon>
        <taxon>Neodiplogasteridae</taxon>
        <taxon>Pristionchus</taxon>
    </lineage>
</organism>
<evidence type="ECO:0000313" key="3">
    <source>
        <dbReference type="EMBL" id="GMT30028.1"/>
    </source>
</evidence>
<feature type="compositionally biased region" description="Basic and acidic residues" evidence="1">
    <location>
        <begin position="274"/>
        <end position="283"/>
    </location>
</feature>
<dbReference type="CDD" id="cd00590">
    <property type="entry name" value="RRM_SF"/>
    <property type="match status" value="1"/>
</dbReference>
<feature type="region of interest" description="Disordered" evidence="1">
    <location>
        <begin position="274"/>
        <end position="302"/>
    </location>
</feature>
<feature type="compositionally biased region" description="Basic and acidic residues" evidence="1">
    <location>
        <begin position="121"/>
        <end position="141"/>
    </location>
</feature>
<keyword evidence="4" id="KW-1185">Reference proteome</keyword>
<dbReference type="Proteomes" id="UP001432322">
    <property type="component" value="Unassembled WGS sequence"/>
</dbReference>
<feature type="non-terminal residue" evidence="3">
    <location>
        <position position="1"/>
    </location>
</feature>
<dbReference type="GO" id="GO:0003723">
    <property type="term" value="F:RNA binding"/>
    <property type="evidence" value="ECO:0007669"/>
    <property type="project" value="InterPro"/>
</dbReference>
<dbReference type="InterPro" id="IPR012677">
    <property type="entry name" value="Nucleotide-bd_a/b_plait_sf"/>
</dbReference>
<reference evidence="3" key="1">
    <citation type="submission" date="2023-10" db="EMBL/GenBank/DDBJ databases">
        <title>Genome assembly of Pristionchus species.</title>
        <authorList>
            <person name="Yoshida K."/>
            <person name="Sommer R.J."/>
        </authorList>
    </citation>
    <scope>NUCLEOTIDE SEQUENCE</scope>
    <source>
        <strain evidence="3">RS5133</strain>
    </source>
</reference>
<dbReference type="AlphaFoldDB" id="A0AAV5WI83"/>
<dbReference type="InterPro" id="IPR035979">
    <property type="entry name" value="RBD_domain_sf"/>
</dbReference>
<proteinExistence type="predicted"/>
<dbReference type="Pfam" id="PF00076">
    <property type="entry name" value="RRM_1"/>
    <property type="match status" value="1"/>
</dbReference>
<evidence type="ECO:0000313" key="4">
    <source>
        <dbReference type="Proteomes" id="UP001432322"/>
    </source>
</evidence>
<dbReference type="SUPFAM" id="SSF54928">
    <property type="entry name" value="RNA-binding domain, RBD"/>
    <property type="match status" value="1"/>
</dbReference>
<evidence type="ECO:0000259" key="2">
    <source>
        <dbReference type="Pfam" id="PF00076"/>
    </source>
</evidence>
<dbReference type="Gene3D" id="3.30.70.330">
    <property type="match status" value="1"/>
</dbReference>
<feature type="region of interest" description="Disordered" evidence="1">
    <location>
        <begin position="108"/>
        <end position="185"/>
    </location>
</feature>